<dbReference type="SMART" id="SM00220">
    <property type="entry name" value="S_TKc"/>
    <property type="match status" value="1"/>
</dbReference>
<dbReference type="FunFam" id="1.10.510.10:FF:000343">
    <property type="entry name" value="Cysteine-rich receptor-like protein kinase 28"/>
    <property type="match status" value="1"/>
</dbReference>
<evidence type="ECO:0000256" key="17">
    <source>
        <dbReference type="SAM" id="SignalP"/>
    </source>
</evidence>
<reference evidence="20" key="2">
    <citation type="submission" date="2021-12" db="EMBL/GenBank/DDBJ databases">
        <title>Resequencing data analysis of finger millet.</title>
        <authorList>
            <person name="Hatakeyama M."/>
            <person name="Aluri S."/>
            <person name="Balachadran M.T."/>
            <person name="Sivarajan S.R."/>
            <person name="Poveda L."/>
            <person name="Shimizu-Inatsugi R."/>
            <person name="Schlapbach R."/>
            <person name="Sreeman S.M."/>
            <person name="Shimizu K.K."/>
        </authorList>
    </citation>
    <scope>NUCLEOTIDE SEQUENCE</scope>
</reference>
<evidence type="ECO:0000256" key="16">
    <source>
        <dbReference type="SAM" id="Phobius"/>
    </source>
</evidence>
<keyword evidence="10" id="KW-0067">ATP-binding</keyword>
<evidence type="ECO:0000256" key="5">
    <source>
        <dbReference type="ARBA" id="ARBA00022692"/>
    </source>
</evidence>
<dbReference type="InterPro" id="IPR000719">
    <property type="entry name" value="Prot_kinase_dom"/>
</dbReference>
<evidence type="ECO:0000313" key="21">
    <source>
        <dbReference type="Proteomes" id="UP001054889"/>
    </source>
</evidence>
<keyword evidence="13" id="KW-0675">Receptor</keyword>
<proteinExistence type="predicted"/>
<evidence type="ECO:0000256" key="2">
    <source>
        <dbReference type="ARBA" id="ARBA00022527"/>
    </source>
</evidence>
<reference evidence="20" key="1">
    <citation type="journal article" date="2018" name="DNA Res.">
        <title>Multiple hybrid de novo genome assembly of finger millet, an orphan allotetraploid crop.</title>
        <authorList>
            <person name="Hatakeyama M."/>
            <person name="Aluri S."/>
            <person name="Balachadran M.T."/>
            <person name="Sivarajan S.R."/>
            <person name="Patrignani A."/>
            <person name="Gruter S."/>
            <person name="Poveda L."/>
            <person name="Shimizu-Inatsugi R."/>
            <person name="Baeten J."/>
            <person name="Francoijs K.J."/>
            <person name="Nataraja K.N."/>
            <person name="Reddy Y.A.N."/>
            <person name="Phadnis S."/>
            <person name="Ravikumar R.L."/>
            <person name="Schlapbach R."/>
            <person name="Sreeman S.M."/>
            <person name="Shimizu K.K."/>
        </authorList>
    </citation>
    <scope>NUCLEOTIDE SEQUENCE</scope>
</reference>
<evidence type="ECO:0000259" key="18">
    <source>
        <dbReference type="PROSITE" id="PS50011"/>
    </source>
</evidence>
<feature type="compositionally biased region" description="Pro residues" evidence="15">
    <location>
        <begin position="318"/>
        <end position="328"/>
    </location>
</feature>
<feature type="region of interest" description="Disordered" evidence="15">
    <location>
        <begin position="318"/>
        <end position="341"/>
    </location>
</feature>
<protein>
    <submittedName>
        <fullName evidence="20">Uncharacterized protein</fullName>
    </submittedName>
</protein>
<keyword evidence="3" id="KW-0597">Phosphoprotein</keyword>
<keyword evidence="4" id="KW-0808">Transferase</keyword>
<dbReference type="InterPro" id="IPR002902">
    <property type="entry name" value="GNK2"/>
</dbReference>
<dbReference type="FunFam" id="3.30.200.20:FF:000466">
    <property type="entry name" value="Putative LRR receptor-like serine/threonine-protein kinase"/>
    <property type="match status" value="1"/>
</dbReference>
<keyword evidence="8" id="KW-0547">Nucleotide-binding</keyword>
<sequence>MRGWRHLRLWVLRVCLLSESLRSVVRSIKCKCKPGRTRESTHAMPPSSSLCCLRLIVLLLTLASHAVGLVIIPKWLDCPSSQAPSPAPTASTNDTSSSRFRYNVVRLLEALPSAAASNGGFASIGRGSGVDRAFVRGLCRGDAKMGDCATCLLDAGRELNRNCSTGRRGAIWYEQCSVFYADTNASTAYEDAFRQQLYNINSVSDKVALGRTYYALMKSLSARAVNGTAESPSTAPMFATGHAVFDPAASNGTMYGLVQCMRDRTAAECDKCFQGSVPWLPNCCYGHQGGVVLGYNCYLRMEVYTYYDLALDAHQPPLLPPAPTPAPAPASFAPPTQKKQGRKKGPRLILAVALPVGTLLLISVIIVVVFLYKRKPVQKATPADDCNKEVDIGFVDLEHLNLQLLQAATDNFSNENKLGEGGFREVFKGTLKAGEHIAVKRLSKHSSQGFHELKNELVLAAKLKHKNLAPLIGVCLQQEKLLVYEYMPNSSLDTFLFDPVKRLQLDWGKRFTIIYGVARGLRYLHEESRLKVIHRDLKPSNVLLDADMNPKISDFGLARAFGGDQSRDVTRRPAGTLGYMSPEYAYCGHVSTKSDMFSFGVIVLEMVTGRKSNSTYESLNSTSLLSYVWKKWSSGLGADVVDASLQGQYPESEVLNCLEVGLLCVQENPADRPDASEVVPLLGRSNSLPDESSRAPSRPAFFFGPGGETGSLGAAASGSSSDAPIRDGHPSSTVSSDNVMTISDFQPR</sequence>
<accession>A0AAV5FPB3</accession>
<keyword evidence="11 16" id="KW-1133">Transmembrane helix</keyword>
<evidence type="ECO:0000313" key="20">
    <source>
        <dbReference type="EMBL" id="GJN36797.1"/>
    </source>
</evidence>
<dbReference type="Pfam" id="PF07714">
    <property type="entry name" value="PK_Tyr_Ser-Thr"/>
    <property type="match status" value="1"/>
</dbReference>
<dbReference type="PANTHER" id="PTHR27002:SF372">
    <property type="entry name" value="OS04G0197200 PROTEIN"/>
    <property type="match status" value="1"/>
</dbReference>
<gene>
    <name evidence="20" type="primary">gb25693</name>
    <name evidence="20" type="ORF">PR202_gb25693</name>
</gene>
<feature type="chain" id="PRO_5043641135" evidence="17">
    <location>
        <begin position="28"/>
        <end position="748"/>
    </location>
</feature>
<keyword evidence="12 16" id="KW-0472">Membrane</keyword>
<keyword evidence="9" id="KW-0418">Kinase</keyword>
<dbReference type="GO" id="GO:0005524">
    <property type="term" value="F:ATP binding"/>
    <property type="evidence" value="ECO:0007669"/>
    <property type="project" value="UniProtKB-KW"/>
</dbReference>
<dbReference type="PROSITE" id="PS51473">
    <property type="entry name" value="GNK2"/>
    <property type="match status" value="2"/>
</dbReference>
<dbReference type="GO" id="GO:0004674">
    <property type="term" value="F:protein serine/threonine kinase activity"/>
    <property type="evidence" value="ECO:0007669"/>
    <property type="project" value="UniProtKB-KW"/>
</dbReference>
<feature type="domain" description="Gnk2-homologous" evidence="19">
    <location>
        <begin position="195"/>
        <end position="306"/>
    </location>
</feature>
<dbReference type="SUPFAM" id="SSF56112">
    <property type="entry name" value="Protein kinase-like (PK-like)"/>
    <property type="match status" value="1"/>
</dbReference>
<feature type="compositionally biased region" description="Low complexity" evidence="15">
    <location>
        <begin position="711"/>
        <end position="723"/>
    </location>
</feature>
<dbReference type="PROSITE" id="PS50011">
    <property type="entry name" value="PROTEIN_KINASE_DOM"/>
    <property type="match status" value="1"/>
</dbReference>
<feature type="region of interest" description="Disordered" evidence="15">
    <location>
        <begin position="682"/>
        <end position="748"/>
    </location>
</feature>
<feature type="domain" description="Gnk2-homologous" evidence="19">
    <location>
        <begin position="82"/>
        <end position="185"/>
    </location>
</feature>
<keyword evidence="7" id="KW-0677">Repeat</keyword>
<dbReference type="AlphaFoldDB" id="A0AAV5FPB3"/>
<dbReference type="InterPro" id="IPR011009">
    <property type="entry name" value="Kinase-like_dom_sf"/>
</dbReference>
<dbReference type="EMBL" id="BQKI01000090">
    <property type="protein sequence ID" value="GJN36797.1"/>
    <property type="molecule type" value="Genomic_DNA"/>
</dbReference>
<evidence type="ECO:0000256" key="13">
    <source>
        <dbReference type="ARBA" id="ARBA00023170"/>
    </source>
</evidence>
<feature type="compositionally biased region" description="Polar residues" evidence="15">
    <location>
        <begin position="730"/>
        <end position="748"/>
    </location>
</feature>
<evidence type="ECO:0000256" key="3">
    <source>
        <dbReference type="ARBA" id="ARBA00022553"/>
    </source>
</evidence>
<evidence type="ECO:0000256" key="7">
    <source>
        <dbReference type="ARBA" id="ARBA00022737"/>
    </source>
</evidence>
<keyword evidence="6 17" id="KW-0732">Signal</keyword>
<dbReference type="Gene3D" id="1.10.510.10">
    <property type="entry name" value="Transferase(Phosphotransferase) domain 1"/>
    <property type="match status" value="1"/>
</dbReference>
<evidence type="ECO:0000256" key="9">
    <source>
        <dbReference type="ARBA" id="ARBA00022777"/>
    </source>
</evidence>
<dbReference type="CDD" id="cd23509">
    <property type="entry name" value="Gnk2-like"/>
    <property type="match status" value="2"/>
</dbReference>
<keyword evidence="14" id="KW-0325">Glycoprotein</keyword>
<feature type="transmembrane region" description="Helical" evidence="16">
    <location>
        <begin position="348"/>
        <end position="372"/>
    </location>
</feature>
<dbReference type="InterPro" id="IPR001245">
    <property type="entry name" value="Ser-Thr/Tyr_kinase_cat_dom"/>
</dbReference>
<dbReference type="Gene3D" id="3.30.430.20">
    <property type="entry name" value="Gnk2 domain, C-X8-C-X2-C motif"/>
    <property type="match status" value="2"/>
</dbReference>
<dbReference type="CDD" id="cd14066">
    <property type="entry name" value="STKc_IRAK"/>
    <property type="match status" value="1"/>
</dbReference>
<dbReference type="PROSITE" id="PS00108">
    <property type="entry name" value="PROTEIN_KINASE_ST"/>
    <property type="match status" value="1"/>
</dbReference>
<evidence type="ECO:0000256" key="15">
    <source>
        <dbReference type="SAM" id="MobiDB-lite"/>
    </source>
</evidence>
<evidence type="ECO:0000256" key="1">
    <source>
        <dbReference type="ARBA" id="ARBA00004167"/>
    </source>
</evidence>
<feature type="domain" description="Protein kinase" evidence="18">
    <location>
        <begin position="412"/>
        <end position="682"/>
    </location>
</feature>
<name>A0AAV5FPB3_ELECO</name>
<evidence type="ECO:0000256" key="8">
    <source>
        <dbReference type="ARBA" id="ARBA00022741"/>
    </source>
</evidence>
<dbReference type="Gene3D" id="3.30.200.20">
    <property type="entry name" value="Phosphorylase Kinase, domain 1"/>
    <property type="match status" value="1"/>
</dbReference>
<dbReference type="Pfam" id="PF01657">
    <property type="entry name" value="Stress-antifung"/>
    <property type="match status" value="2"/>
</dbReference>
<keyword evidence="2" id="KW-0723">Serine/threonine-protein kinase</keyword>
<organism evidence="20 21">
    <name type="scientific">Eleusine coracana subsp. coracana</name>
    <dbReference type="NCBI Taxonomy" id="191504"/>
    <lineage>
        <taxon>Eukaryota</taxon>
        <taxon>Viridiplantae</taxon>
        <taxon>Streptophyta</taxon>
        <taxon>Embryophyta</taxon>
        <taxon>Tracheophyta</taxon>
        <taxon>Spermatophyta</taxon>
        <taxon>Magnoliopsida</taxon>
        <taxon>Liliopsida</taxon>
        <taxon>Poales</taxon>
        <taxon>Poaceae</taxon>
        <taxon>PACMAD clade</taxon>
        <taxon>Chloridoideae</taxon>
        <taxon>Cynodonteae</taxon>
        <taxon>Eleusininae</taxon>
        <taxon>Eleusine</taxon>
    </lineage>
</organism>
<evidence type="ECO:0000256" key="10">
    <source>
        <dbReference type="ARBA" id="ARBA00022840"/>
    </source>
</evidence>
<evidence type="ECO:0000256" key="14">
    <source>
        <dbReference type="ARBA" id="ARBA00023180"/>
    </source>
</evidence>
<comment type="subcellular location">
    <subcellularLocation>
        <location evidence="1">Membrane</location>
        <topology evidence="1">Single-pass membrane protein</topology>
    </subcellularLocation>
</comment>
<dbReference type="PANTHER" id="PTHR27002">
    <property type="entry name" value="RECEPTOR-LIKE SERINE/THREONINE-PROTEIN KINASE SD1-8"/>
    <property type="match status" value="1"/>
</dbReference>
<evidence type="ECO:0000256" key="11">
    <source>
        <dbReference type="ARBA" id="ARBA00022989"/>
    </source>
</evidence>
<keyword evidence="5 16" id="KW-0812">Transmembrane</keyword>
<evidence type="ECO:0000259" key="19">
    <source>
        <dbReference type="PROSITE" id="PS51473"/>
    </source>
</evidence>
<dbReference type="InterPro" id="IPR008271">
    <property type="entry name" value="Ser/Thr_kinase_AS"/>
</dbReference>
<dbReference type="Proteomes" id="UP001054889">
    <property type="component" value="Unassembled WGS sequence"/>
</dbReference>
<dbReference type="GO" id="GO:0005886">
    <property type="term" value="C:plasma membrane"/>
    <property type="evidence" value="ECO:0007669"/>
    <property type="project" value="TreeGrafter"/>
</dbReference>
<dbReference type="InterPro" id="IPR038408">
    <property type="entry name" value="GNK2_sf"/>
</dbReference>
<comment type="caution">
    <text evidence="20">The sequence shown here is derived from an EMBL/GenBank/DDBJ whole genome shotgun (WGS) entry which is preliminary data.</text>
</comment>
<keyword evidence="21" id="KW-1185">Reference proteome</keyword>
<evidence type="ECO:0000256" key="6">
    <source>
        <dbReference type="ARBA" id="ARBA00022729"/>
    </source>
</evidence>
<feature type="signal peptide" evidence="17">
    <location>
        <begin position="1"/>
        <end position="27"/>
    </location>
</feature>
<evidence type="ECO:0000256" key="4">
    <source>
        <dbReference type="ARBA" id="ARBA00022679"/>
    </source>
</evidence>
<evidence type="ECO:0000256" key="12">
    <source>
        <dbReference type="ARBA" id="ARBA00023136"/>
    </source>
</evidence>